<protein>
    <submittedName>
        <fullName evidence="1">Uncharacterized protein</fullName>
    </submittedName>
</protein>
<dbReference type="EMBL" id="JRKS01000070">
    <property type="protein sequence ID" value="KGJ02348.1"/>
    <property type="molecule type" value="Genomic_DNA"/>
</dbReference>
<accession>A0A099EWL5</accession>
<dbReference type="OrthoDB" id="281660at2"/>
<dbReference type="AlphaFoldDB" id="A0A099EWL5"/>
<comment type="caution">
    <text evidence="1">The sequence shown here is derived from an EMBL/GenBank/DDBJ whole genome shotgun (WGS) entry which is preliminary data.</text>
</comment>
<reference evidence="1 2" key="2">
    <citation type="submission" date="2014-10" db="EMBL/GenBank/DDBJ databases">
        <title>Paracoccus sanguinis sp. nov., isolated from clinical specimens of New York State patients.</title>
        <authorList>
            <person name="Mingle L.A."/>
            <person name="Cole J.A."/>
            <person name="Lapierre P."/>
            <person name="Musser K.A."/>
        </authorList>
    </citation>
    <scope>NUCLEOTIDE SEQUENCE [LARGE SCALE GENOMIC DNA]</scope>
    <source>
        <strain evidence="1 2">HAMBI 3106</strain>
    </source>
</reference>
<evidence type="ECO:0000313" key="2">
    <source>
        <dbReference type="Proteomes" id="UP000029917"/>
    </source>
</evidence>
<evidence type="ECO:0000313" key="1">
    <source>
        <dbReference type="EMBL" id="KGJ02348.1"/>
    </source>
</evidence>
<proteinExistence type="predicted"/>
<dbReference type="Proteomes" id="UP000029917">
    <property type="component" value="Unassembled WGS sequence"/>
</dbReference>
<gene>
    <name evidence="1" type="ORF">IC63_14920</name>
</gene>
<sequence length="98" mass="11243">MSTRAQIAIQLGPEEWAHVYVHFDGYPAHMLPALARWKPEDILSAREIRQVTPEALDCFSPPRDPRILSRPTREFAHLYMWIGCQWVHVVPQADAPGV</sequence>
<organism evidence="1 2">
    <name type="scientific">Paracoccus sphaerophysae</name>
    <dbReference type="NCBI Taxonomy" id="690417"/>
    <lineage>
        <taxon>Bacteria</taxon>
        <taxon>Pseudomonadati</taxon>
        <taxon>Pseudomonadota</taxon>
        <taxon>Alphaproteobacteria</taxon>
        <taxon>Rhodobacterales</taxon>
        <taxon>Paracoccaceae</taxon>
        <taxon>Paracoccus</taxon>
    </lineage>
</organism>
<name>A0A099EWL5_9RHOB</name>
<reference evidence="1 2" key="1">
    <citation type="submission" date="2014-09" db="EMBL/GenBank/DDBJ databases">
        <authorList>
            <person name="McGinnis J.M."/>
            <person name="Wolfgang W.J."/>
        </authorList>
    </citation>
    <scope>NUCLEOTIDE SEQUENCE [LARGE SCALE GENOMIC DNA]</scope>
    <source>
        <strain evidence="1 2">HAMBI 3106</strain>
    </source>
</reference>
<dbReference type="RefSeq" id="WP_036721596.1">
    <property type="nucleotide sequence ID" value="NZ_JRKS01000070.1"/>
</dbReference>
<keyword evidence="2" id="KW-1185">Reference proteome</keyword>
<dbReference type="STRING" id="690417.IC63_14920"/>